<dbReference type="InterPro" id="IPR050463">
    <property type="entry name" value="Gfo/Idh/MocA_oxidrdct_glycsds"/>
</dbReference>
<evidence type="ECO:0000259" key="7">
    <source>
        <dbReference type="Pfam" id="PF21252"/>
    </source>
</evidence>
<dbReference type="PANTHER" id="PTHR43818:SF11">
    <property type="entry name" value="BCDNA.GH03377"/>
    <property type="match status" value="1"/>
</dbReference>
<dbReference type="Pfam" id="PF21252">
    <property type="entry name" value="Glyco_hydro_109_C"/>
    <property type="match status" value="1"/>
</dbReference>
<dbReference type="Proteomes" id="UP000569914">
    <property type="component" value="Unassembled WGS sequence"/>
</dbReference>
<dbReference type="EMBL" id="JACCBU010000001">
    <property type="protein sequence ID" value="NYE69853.1"/>
    <property type="molecule type" value="Genomic_DNA"/>
</dbReference>
<dbReference type="GO" id="GO:0016798">
    <property type="term" value="F:hydrolase activity, acting on glycosyl bonds"/>
    <property type="evidence" value="ECO:0007669"/>
    <property type="project" value="UniProtKB-KW"/>
</dbReference>
<dbReference type="GO" id="GO:0016491">
    <property type="term" value="F:oxidoreductase activity"/>
    <property type="evidence" value="ECO:0007669"/>
    <property type="project" value="UniProtKB-KW"/>
</dbReference>
<proteinExistence type="inferred from homology"/>
<evidence type="ECO:0000256" key="1">
    <source>
        <dbReference type="ARBA" id="ARBA00001911"/>
    </source>
</evidence>
<dbReference type="Gene3D" id="3.30.360.10">
    <property type="entry name" value="Dihydrodipicolinate Reductase, domain 2"/>
    <property type="match status" value="1"/>
</dbReference>
<comment type="caution">
    <text evidence="8">The sequence shown here is derived from an EMBL/GenBank/DDBJ whole genome shotgun (WGS) entry which is preliminary data.</text>
</comment>
<accession>A0A7Y9LAJ3</accession>
<dbReference type="AlphaFoldDB" id="A0A7Y9LAJ3"/>
<comment type="similarity">
    <text evidence="2">Belongs to the Gfo/Idh/MocA family. Glycosyl hydrolase 109 subfamily.</text>
</comment>
<name>A0A7Y9LAJ3_9ACTN</name>
<evidence type="ECO:0000313" key="8">
    <source>
        <dbReference type="EMBL" id="NYE69853.1"/>
    </source>
</evidence>
<keyword evidence="4" id="KW-0560">Oxidoreductase</keyword>
<evidence type="ECO:0000256" key="3">
    <source>
        <dbReference type="ARBA" id="ARBA00022801"/>
    </source>
</evidence>
<evidence type="ECO:0000259" key="6">
    <source>
        <dbReference type="Pfam" id="PF01408"/>
    </source>
</evidence>
<keyword evidence="3" id="KW-0378">Hydrolase</keyword>
<evidence type="ECO:0000313" key="9">
    <source>
        <dbReference type="Proteomes" id="UP000569914"/>
    </source>
</evidence>
<comment type="cofactor">
    <cofactor evidence="1">
        <name>NAD(+)</name>
        <dbReference type="ChEBI" id="CHEBI:57540"/>
    </cofactor>
</comment>
<dbReference type="InterPro" id="IPR036291">
    <property type="entry name" value="NAD(P)-bd_dom_sf"/>
</dbReference>
<feature type="domain" description="Glycosyl hydrolase 109 C-terminal" evidence="7">
    <location>
        <begin position="134"/>
        <end position="287"/>
    </location>
</feature>
<gene>
    <name evidence="8" type="ORF">BKA15_001182</name>
</gene>
<evidence type="ECO:0000256" key="4">
    <source>
        <dbReference type="ARBA" id="ARBA00023002"/>
    </source>
</evidence>
<dbReference type="SUPFAM" id="SSF51735">
    <property type="entry name" value="NAD(P)-binding Rossmann-fold domains"/>
    <property type="match status" value="1"/>
</dbReference>
<dbReference type="Gene3D" id="3.40.50.720">
    <property type="entry name" value="NAD(P)-binding Rossmann-like Domain"/>
    <property type="match status" value="1"/>
</dbReference>
<sequence length="414" mass="44810">MADTVLRLAVVGGRRGRHFGRALGRLADRIRLTAVCDLAAEVLDAWQSEFPGARTYQRFDDLLADDAVDAVFLATPLPLHAGQAIAALGAGKHVLSEVTANTTLDEGAALIEAVRRTGLTYMLAENYCFMRPNLMVENLAAQGLFGEVTYLEGGYLHDCRQLMHTPTGELTWRGQLRVDANSVYYPTHSLGPVARWLRAANGPGDRLVSVSAFTTRNAAVSDHFAERFGHDHPGADPGHWRQGDSGTAMITTSSGALISLRVDASSPRPHNMTHYELQGLAGAYQSARYDGEDPLVWLARDAAPARPGTEPERHWSSLWDYAAEYESDRWRDRMDVAAESGHGGGDSFVLEEFAAAISEGRQSAIDVHDAVLWSSVVPLSAESLRRGGAPVEFPDWLARPAARTGPGTAAPGSR</sequence>
<protein>
    <submittedName>
        <fullName evidence="8">Putative dehydrogenase</fullName>
    </submittedName>
</protein>
<dbReference type="InterPro" id="IPR049303">
    <property type="entry name" value="Glyco_hydro_109_C"/>
</dbReference>
<dbReference type="RefSeq" id="WP_179748891.1">
    <property type="nucleotide sequence ID" value="NZ_JACCBU010000001.1"/>
</dbReference>
<keyword evidence="9" id="KW-1185">Reference proteome</keyword>
<dbReference type="GO" id="GO:0000166">
    <property type="term" value="F:nucleotide binding"/>
    <property type="evidence" value="ECO:0007669"/>
    <property type="project" value="InterPro"/>
</dbReference>
<reference evidence="8 9" key="1">
    <citation type="submission" date="2020-07" db="EMBL/GenBank/DDBJ databases">
        <title>Sequencing the genomes of 1000 actinobacteria strains.</title>
        <authorList>
            <person name="Klenk H.-P."/>
        </authorList>
    </citation>
    <scope>NUCLEOTIDE SEQUENCE [LARGE SCALE GENOMIC DNA]</scope>
    <source>
        <strain evidence="8 9">DSM 22083</strain>
    </source>
</reference>
<feature type="domain" description="Gfo/Idh/MocA-like oxidoreductase N-terminal" evidence="6">
    <location>
        <begin position="7"/>
        <end position="123"/>
    </location>
</feature>
<evidence type="ECO:0000256" key="2">
    <source>
        <dbReference type="ARBA" id="ARBA00009329"/>
    </source>
</evidence>
<organism evidence="8 9">
    <name type="scientific">Microlunatus parietis</name>
    <dbReference type="NCBI Taxonomy" id="682979"/>
    <lineage>
        <taxon>Bacteria</taxon>
        <taxon>Bacillati</taxon>
        <taxon>Actinomycetota</taxon>
        <taxon>Actinomycetes</taxon>
        <taxon>Propionibacteriales</taxon>
        <taxon>Propionibacteriaceae</taxon>
        <taxon>Microlunatus</taxon>
    </lineage>
</organism>
<dbReference type="PANTHER" id="PTHR43818">
    <property type="entry name" value="BCDNA.GH03377"/>
    <property type="match status" value="1"/>
</dbReference>
<dbReference type="Pfam" id="PF01408">
    <property type="entry name" value="GFO_IDH_MocA"/>
    <property type="match status" value="1"/>
</dbReference>
<keyword evidence="5" id="KW-0326">Glycosidase</keyword>
<dbReference type="InterPro" id="IPR000683">
    <property type="entry name" value="Gfo/Idh/MocA-like_OxRdtase_N"/>
</dbReference>
<evidence type="ECO:0000256" key="5">
    <source>
        <dbReference type="ARBA" id="ARBA00023295"/>
    </source>
</evidence>